<feature type="compositionally biased region" description="Acidic residues" evidence="1">
    <location>
        <begin position="169"/>
        <end position="192"/>
    </location>
</feature>
<dbReference type="PANTHER" id="PTHR38167:SF1">
    <property type="entry name" value="C2H2-TYPE DOMAIN-CONTAINING PROTEIN"/>
    <property type="match status" value="1"/>
</dbReference>
<accession>A0AAJ0MAB9</accession>
<feature type="compositionally biased region" description="Basic and acidic residues" evidence="1">
    <location>
        <begin position="158"/>
        <end position="168"/>
    </location>
</feature>
<organism evidence="2 3">
    <name type="scientific">Lasiosphaeria hispida</name>
    <dbReference type="NCBI Taxonomy" id="260671"/>
    <lineage>
        <taxon>Eukaryota</taxon>
        <taxon>Fungi</taxon>
        <taxon>Dikarya</taxon>
        <taxon>Ascomycota</taxon>
        <taxon>Pezizomycotina</taxon>
        <taxon>Sordariomycetes</taxon>
        <taxon>Sordariomycetidae</taxon>
        <taxon>Sordariales</taxon>
        <taxon>Lasiosphaeriaceae</taxon>
        <taxon>Lasiosphaeria</taxon>
    </lineage>
</organism>
<dbReference type="PANTHER" id="PTHR38167">
    <property type="entry name" value="C2H2-TYPE DOMAIN-CONTAINING PROTEIN"/>
    <property type="match status" value="1"/>
</dbReference>
<name>A0AAJ0MAB9_9PEZI</name>
<reference evidence="2" key="1">
    <citation type="journal article" date="2023" name="Mol. Phylogenet. Evol.">
        <title>Genome-scale phylogeny and comparative genomics of the fungal order Sordariales.</title>
        <authorList>
            <person name="Hensen N."/>
            <person name="Bonometti L."/>
            <person name="Westerberg I."/>
            <person name="Brannstrom I.O."/>
            <person name="Guillou S."/>
            <person name="Cros-Aarteil S."/>
            <person name="Calhoun S."/>
            <person name="Haridas S."/>
            <person name="Kuo A."/>
            <person name="Mondo S."/>
            <person name="Pangilinan J."/>
            <person name="Riley R."/>
            <person name="LaButti K."/>
            <person name="Andreopoulos B."/>
            <person name="Lipzen A."/>
            <person name="Chen C."/>
            <person name="Yan M."/>
            <person name="Daum C."/>
            <person name="Ng V."/>
            <person name="Clum A."/>
            <person name="Steindorff A."/>
            <person name="Ohm R.A."/>
            <person name="Martin F."/>
            <person name="Silar P."/>
            <person name="Natvig D.O."/>
            <person name="Lalanne C."/>
            <person name="Gautier V."/>
            <person name="Ament-Velasquez S.L."/>
            <person name="Kruys A."/>
            <person name="Hutchinson M.I."/>
            <person name="Powell A.J."/>
            <person name="Barry K."/>
            <person name="Miller A.N."/>
            <person name="Grigoriev I.V."/>
            <person name="Debuchy R."/>
            <person name="Gladieux P."/>
            <person name="Hiltunen Thoren M."/>
            <person name="Johannesson H."/>
        </authorList>
    </citation>
    <scope>NUCLEOTIDE SEQUENCE</scope>
    <source>
        <strain evidence="2">CBS 955.72</strain>
    </source>
</reference>
<protein>
    <recommendedName>
        <fullName evidence="4">C2H2-type domain-containing protein</fullName>
    </recommendedName>
</protein>
<gene>
    <name evidence="2" type="ORF">B0T25DRAFT_267100</name>
</gene>
<evidence type="ECO:0008006" key="4">
    <source>
        <dbReference type="Google" id="ProtNLM"/>
    </source>
</evidence>
<comment type="caution">
    <text evidence="2">The sequence shown here is derived from an EMBL/GenBank/DDBJ whole genome shotgun (WGS) entry which is preliminary data.</text>
</comment>
<proteinExistence type="predicted"/>
<reference evidence="2" key="2">
    <citation type="submission" date="2023-06" db="EMBL/GenBank/DDBJ databases">
        <authorList>
            <consortium name="Lawrence Berkeley National Laboratory"/>
            <person name="Haridas S."/>
            <person name="Hensen N."/>
            <person name="Bonometti L."/>
            <person name="Westerberg I."/>
            <person name="Brannstrom I.O."/>
            <person name="Guillou S."/>
            <person name="Cros-Aarteil S."/>
            <person name="Calhoun S."/>
            <person name="Kuo A."/>
            <person name="Mondo S."/>
            <person name="Pangilinan J."/>
            <person name="Riley R."/>
            <person name="Labutti K."/>
            <person name="Andreopoulos B."/>
            <person name="Lipzen A."/>
            <person name="Chen C."/>
            <person name="Yanf M."/>
            <person name="Daum C."/>
            <person name="Ng V."/>
            <person name="Clum A."/>
            <person name="Steindorff A."/>
            <person name="Ohm R."/>
            <person name="Martin F."/>
            <person name="Silar P."/>
            <person name="Natvig D."/>
            <person name="Lalanne C."/>
            <person name="Gautier V."/>
            <person name="Ament-Velasquez S.L."/>
            <person name="Kruys A."/>
            <person name="Hutchinson M.I."/>
            <person name="Powell A.J."/>
            <person name="Barry K."/>
            <person name="Miller A.N."/>
            <person name="Grigoriev I.V."/>
            <person name="Debuchy R."/>
            <person name="Gladieux P."/>
            <person name="Thoren M.H."/>
            <person name="Johannesson H."/>
        </authorList>
    </citation>
    <scope>NUCLEOTIDE SEQUENCE</scope>
    <source>
        <strain evidence="2">CBS 955.72</strain>
    </source>
</reference>
<evidence type="ECO:0000256" key="1">
    <source>
        <dbReference type="SAM" id="MobiDB-lite"/>
    </source>
</evidence>
<evidence type="ECO:0000313" key="2">
    <source>
        <dbReference type="EMBL" id="KAK3346010.1"/>
    </source>
</evidence>
<dbReference type="EMBL" id="JAUIQD010000006">
    <property type="protein sequence ID" value="KAK3346010.1"/>
    <property type="molecule type" value="Genomic_DNA"/>
</dbReference>
<keyword evidence="3" id="KW-1185">Reference proteome</keyword>
<sequence length="192" mass="21668">MNWQLGSSARLVAPELQSNAISFATDNTVRAILTALCDDEDVRTKAYKFLGMLEPEAIVAAKNNGVARKRKATLIWSICVQCERPFNEEAKQEKTCHYHNGELELDEESSIWADHDVGTHGDPDCDHYRKECPEGFFWSCCEKNNLEPGCKLGYHQSDPAKNKRHKDDDTEPEGGEDEEEGDTEEDDEDADD</sequence>
<dbReference type="AlphaFoldDB" id="A0AAJ0MAB9"/>
<evidence type="ECO:0000313" key="3">
    <source>
        <dbReference type="Proteomes" id="UP001275084"/>
    </source>
</evidence>
<feature type="region of interest" description="Disordered" evidence="1">
    <location>
        <begin position="153"/>
        <end position="192"/>
    </location>
</feature>
<dbReference type="Proteomes" id="UP001275084">
    <property type="component" value="Unassembled WGS sequence"/>
</dbReference>